<dbReference type="SMART" id="SM00320">
    <property type="entry name" value="WD40"/>
    <property type="match status" value="5"/>
</dbReference>
<dbReference type="Gene3D" id="2.60.120.200">
    <property type="match status" value="1"/>
</dbReference>
<dbReference type="InterPro" id="IPR015943">
    <property type="entry name" value="WD40/YVTN_repeat-like_dom_sf"/>
</dbReference>
<dbReference type="Pfam" id="PF14844">
    <property type="entry name" value="PH_BEACH"/>
    <property type="match status" value="1"/>
</dbReference>
<dbReference type="PROSITE" id="PS50197">
    <property type="entry name" value="BEACH"/>
    <property type="match status" value="1"/>
</dbReference>
<dbReference type="InterPro" id="IPR000306">
    <property type="entry name" value="Znf_FYVE"/>
</dbReference>
<keyword evidence="16" id="KW-0472">Membrane</keyword>
<evidence type="ECO:0000256" key="7">
    <source>
        <dbReference type="ARBA" id="ARBA00022490"/>
    </source>
</evidence>
<dbReference type="SUPFAM" id="SSF50978">
    <property type="entry name" value="WD40 repeat-like"/>
    <property type="match status" value="1"/>
</dbReference>
<feature type="domain" description="BEACH-type PH" evidence="26">
    <location>
        <begin position="1962"/>
        <end position="2087"/>
    </location>
</feature>
<dbReference type="Pfam" id="PF01363">
    <property type="entry name" value="FYVE"/>
    <property type="match status" value="1"/>
</dbReference>
<evidence type="ECO:0000313" key="28">
    <source>
        <dbReference type="Proteomes" id="UP001177744"/>
    </source>
</evidence>
<dbReference type="GO" id="GO:0035973">
    <property type="term" value="P:aggrephagy"/>
    <property type="evidence" value="ECO:0007669"/>
    <property type="project" value="TreeGrafter"/>
</dbReference>
<keyword evidence="8" id="KW-0597">Phosphoprotein</keyword>
<keyword evidence="6" id="KW-0217">Developmental protein</keyword>
<dbReference type="CDD" id="cd01201">
    <property type="entry name" value="PH_BEACH"/>
    <property type="match status" value="1"/>
</dbReference>
<keyword evidence="13" id="KW-0862">Zinc</keyword>
<keyword evidence="12 20" id="KW-0863">Zinc-finger</keyword>
<dbReference type="InterPro" id="IPR013083">
    <property type="entry name" value="Znf_RING/FYVE/PHD"/>
</dbReference>
<keyword evidence="14" id="KW-0072">Autophagy</keyword>
<dbReference type="InterPro" id="IPR000409">
    <property type="entry name" value="BEACH_dom"/>
</dbReference>
<dbReference type="Pfam" id="PF00400">
    <property type="entry name" value="WD40"/>
    <property type="match status" value="2"/>
</dbReference>
<accession>A0AA40LTY0</accession>
<dbReference type="Gene3D" id="1.25.10.10">
    <property type="entry name" value="Leucine-rich Repeat Variant"/>
    <property type="match status" value="1"/>
</dbReference>
<sequence length="2959" mass="332007">MIKISHRPTFMFLFSIVGHSVRNVQAFAVLQNAFLKAKTNFLAQIILDAITNIYMADNANYFILESQHTLSQFAEKISKLPEVQSKYFEMLEFVVFSLNYIPCKELISVSILLKSSSSYHCSIIAMKTLLKFTRHDYIFKDVFREVGLLEVMVTLLHKYAALLKDPTQALNEQGIFREFGGARCAHNIVRYPQCRQHALMIIQQLVLSPNGDDDMGTLLGLMHSAPPTELQLKTDILRALLSVLRESHRSRTVFRKVGGFVYITSLLVAMERSLSSPPKNGWEKVNQNQVFELLHTVFCTLTAAMRYEPANSHFFKTEIQYEKLADAVRFLGCFSDLRKISPMNVFPSNTQPFQRLLEEDITSMDSVSPTLRHCSKLFIYLYKVATDSFDRHAYHSVSTPPVYPPKNDLKLHVATSSLQSSDAVIIHPGAMLAMLDLLASVGSAAQPEHALDLQLAVANILQSLVHTERNQQVMCEAGLHARLLQRCSAALADEDHALHPPLQRMFERLASQALEPMVLREFLRLASPLNCGAWDKKLLKQYRVHKPSSLSYEPEMRSSLIMSMEGLGSDNVFSLHEDNHYRISKSLVKSAEGSTVPLTRVKCLVSMTTPHDIRLHGSSVTPAFVEFDTSLEGFGCLFLPSLAPHNAPTNSAVTTGLTDGAVVSGIGSVDDFSEESSFYEILPCCARFRCGELIVEGQWHHLVLVMSKGMLKNSTVALYIDGQLVSTVKLHYVHSTPGGSGSVNPPVVSTVYAYIGTPPAQRQIASLVWRLGPTHFLEEVLPPSSVTTIYELGPDYVGSFQAVCMPCKDAKSEGIVPSPVLLVPEEKVSFGLYALSVSSLTVARIRKVYNKLDSKAIAKQLGISSHENATPVKLIHNAAGHLNGPARTIGATLIGYLGVRTFVPKPVATTLQYIGGAAAILGLVAMASDVEGLYAAVKALVCVVKSNPLASKEMERIRGYQLLAMLLKKKRSLLNSHILHLTFSLVGTVDSGHETSIIPNSTAFQDLLCDFEVWLHAPYELHLSLFEHFIELLTESSEASKNAKLMREFQLIPKLLLTLRDMSLSQPTIAAISNVLSFLLQGFPSSYDLLRFGQFISSTLPTFAVCEKFVVMEINHEEKLDTGTEEEFGGLVSANLILLRNRLLDILLKLVYTSKEKTSINLQACEELVRTLGFDWIMMFMEEHLHPTTVTAAMRILVVLLSNQSILIKFKEGLSGGGWLEQTDSVLTNKIGTVLGFNVGRSAGGRSTVREINRDACHFPGFPVLQSFLPKHTNVPALYFLLMALFLQQPVSELPENLQFDLDSIWTFIFGVPASSGTVVSSIHNVCTEAAFLLLGMLRSMLNSPWQSEEEGSWLREYPVTLMQFFRYLYHNVPDLASMWMSPDFLCALAATVFPFNIRPYSEMVTDLDDEVGSPAEEFKAFAADTGMNRSQSEYCNVGVKTYLTNHPAKKFVFDFMRVLIIDNLCLTPASKQTPLVDLLLEASPERSTRTQQKEFQTYILDSVMDHLLAADVLLGEDASLPITSGGSYQVLVNNVFYFTQRVVDKLWQGMFNKESKLLIDFIIQLIAQSKRRSQGLSLDAVYHCLNRTILYQFSRAHKTVPQQVALLDSLRVLTVNRNLILGPGNHDQEFISCLAHCLINLHVGSNVDGFGLEAEARMTTWHIMIPSDIEPDGGYSQDISEAHEKKCISRGEALVPTSQSKLSRVSSGFGLSKLTGSRRNRKESGLNKHSLSTQEISQWMFTHIAVVRDLVDTQYKEHQERQQNALKYVTEEWYQIEYELLRERGLWGPPIGSHLDKWMLEMTEGPCRMRKKMVRNDMFYNHYPYVPDTEQEASVASEIPSKQPETSDDIIPQKKPARYRRAISYDSKEYYMRLASGNPAIVQDAIVESSEGEAAQQEPEHGEDTIAKVKGLVKPPLKRSRSAPDGGDEENQEQLQDQIAESGSIEEEEKTDNATLLRLLEDGEKIQHMYRCARVQGLDTSEGLLLFGKEHFYVIDGFTMTATREIRDIETLPPNMHEPIIPRGARQGPSQLKRTCSIFAYEDIREVHKRRYLLQPIAVEVFSGDGRNYLLAFQKGIRNKVYQRFLAVVPSLTDSSESVSGQRPNTSVEQGSGLLSTLVGEKSVTQRWERGEISNFQYLMHLNTLAGRSYNDLMQYPVFPWILADYDSEEVDLTNPKTFRNLAKPMGAQTDERLAQYKKRYKDWEDPNGETPAYHYGTHYSSAMIVASYLVRMEPFTQIFLRLQGGHFDLADRMFHSVREAWYSASKHNMADVKELIPEFFYLPEFLFNSNNFDLGCKQNGTKLGDVILPPWAKGDPREFIRVHREALECDYVSAHLHEWIDLIFGYKQQGPAAVEAVNVFHHLFYEGQVDIYNINDPLKETATIGFINNFGQIPKQLFKKPHPPKRVRSRLNGDNAGISVPPGFTGDKIFFHHLDNLRPSLTPVKELKEPVGQIVCTDKGILAVEQNKVLIPPTWNKTFAWGYADLSCRLGTYESDKAVTVYECLSEWGQILCAICPNPRLVITGGTSTVVCVWEMGTSKEKAKTLTLKQALLGHTDTVTCATASFAYHIIVSGSRDRTCIIWDLNKLSFLTQLRGHRAPVSALCINELTGDIVSCAGTYIHVWSINGNPVVSVNTFTGRSQQIVCCCVSEMNEWDTQNVIVTGHSDGVVRFWRMEFLQVPETPAPEPTEALEMQEDCPEAQIGQEAQDEDSSDSEADEQSISQDPKDVPSQPPSTSHRPRAASCRATAAWCTDSGSDDSRRWSDQLSLDEKDGFIFVNYSEGQTRAHLQGPLNHPHPHPTPLEVRNYSRLKPGYRWERQLVFRSKLTMHTAFDRKDNAHPAEITALGVSKDHSRILVGDSRGRVFSWSVSDQPGRSAADHWVKDEGGDSCSGCSVRFSLTERRHHCRNCGQLFCQKCSRFQSEIKRLKISSPVRVCQNCYYNLQHERGAEDGPRNC</sequence>
<dbReference type="SUPFAM" id="SSF48371">
    <property type="entry name" value="ARM repeat"/>
    <property type="match status" value="1"/>
</dbReference>
<dbReference type="FunFam" id="2.130.10.10:FF:000293">
    <property type="entry name" value="WD repeat and FYVE domain-containing protein 3"/>
    <property type="match status" value="1"/>
</dbReference>
<dbReference type="InterPro" id="IPR056252">
    <property type="entry name" value="Alfy-like_Arm-like"/>
</dbReference>
<dbReference type="PROSITE" id="PS50082">
    <property type="entry name" value="WD_REPEATS_2"/>
    <property type="match status" value="1"/>
</dbReference>
<protein>
    <recommendedName>
        <fullName evidence="19">WD repeat and FYVE domain-containing protein 3</fullName>
    </recommendedName>
</protein>
<evidence type="ECO:0000259" key="26">
    <source>
        <dbReference type="PROSITE" id="PS51783"/>
    </source>
</evidence>
<dbReference type="Gene3D" id="3.30.40.10">
    <property type="entry name" value="Zinc/RING finger domain, C3HC4 (zinc finger)"/>
    <property type="match status" value="1"/>
</dbReference>
<dbReference type="Pfam" id="PF23295">
    <property type="entry name" value="Arm_4"/>
    <property type="match status" value="1"/>
</dbReference>
<feature type="region of interest" description="Disordered" evidence="22">
    <location>
        <begin position="2704"/>
        <end position="2766"/>
    </location>
</feature>
<evidence type="ECO:0000256" key="1">
    <source>
        <dbReference type="ARBA" id="ARBA00004287"/>
    </source>
</evidence>
<evidence type="ECO:0000256" key="13">
    <source>
        <dbReference type="ARBA" id="ARBA00022833"/>
    </source>
</evidence>
<gene>
    <name evidence="27" type="ORF">QTO34_008229</name>
</gene>
<evidence type="ECO:0000256" key="22">
    <source>
        <dbReference type="SAM" id="MobiDB-lite"/>
    </source>
</evidence>
<dbReference type="GO" id="GO:0030424">
    <property type="term" value="C:axon"/>
    <property type="evidence" value="ECO:0007669"/>
    <property type="project" value="UniProtKB-SubCell"/>
</dbReference>
<dbReference type="SUPFAM" id="SSF50729">
    <property type="entry name" value="PH domain-like"/>
    <property type="match status" value="1"/>
</dbReference>
<dbReference type="SMART" id="SM00064">
    <property type="entry name" value="FYVE"/>
    <property type="match status" value="1"/>
</dbReference>
<feature type="domain" description="FYVE-type" evidence="24">
    <location>
        <begin position="2887"/>
        <end position="2947"/>
    </location>
</feature>
<evidence type="ECO:0000256" key="2">
    <source>
        <dbReference type="ARBA" id="ARBA00004322"/>
    </source>
</evidence>
<keyword evidence="15" id="KW-0446">Lipid-binding</keyword>
<feature type="signal peptide" evidence="23">
    <location>
        <begin position="1"/>
        <end position="26"/>
    </location>
</feature>
<evidence type="ECO:0000256" key="8">
    <source>
        <dbReference type="ARBA" id="ARBA00022553"/>
    </source>
</evidence>
<dbReference type="GO" id="GO:0005829">
    <property type="term" value="C:cytosol"/>
    <property type="evidence" value="ECO:0007669"/>
    <property type="project" value="UniProtKB-SubCell"/>
</dbReference>
<dbReference type="GO" id="GO:0043204">
    <property type="term" value="C:perikaryon"/>
    <property type="evidence" value="ECO:0007669"/>
    <property type="project" value="UniProtKB-SubCell"/>
</dbReference>
<dbReference type="SUPFAM" id="SSF49899">
    <property type="entry name" value="Concanavalin A-like lectins/glucanases"/>
    <property type="match status" value="1"/>
</dbReference>
<dbReference type="PROSITE" id="PS00678">
    <property type="entry name" value="WD_REPEATS_1"/>
    <property type="match status" value="1"/>
</dbReference>
<comment type="caution">
    <text evidence="27">The sequence shown here is derived from an EMBL/GenBank/DDBJ whole genome shotgun (WGS) entry which is preliminary data.</text>
</comment>
<dbReference type="GO" id="GO:0016605">
    <property type="term" value="C:PML body"/>
    <property type="evidence" value="ECO:0007669"/>
    <property type="project" value="UniProtKB-SubCell"/>
</dbReference>
<dbReference type="InterPro" id="IPR011989">
    <property type="entry name" value="ARM-like"/>
</dbReference>
<feature type="chain" id="PRO_5041359752" description="WD repeat and FYVE domain-containing protein 3" evidence="23">
    <location>
        <begin position="27"/>
        <end position="2959"/>
    </location>
</feature>
<dbReference type="GO" id="GO:0016020">
    <property type="term" value="C:membrane"/>
    <property type="evidence" value="ECO:0007669"/>
    <property type="project" value="UniProtKB-SubCell"/>
</dbReference>
<dbReference type="PROSITE" id="PS50178">
    <property type="entry name" value="ZF_FYVE"/>
    <property type="match status" value="1"/>
</dbReference>
<keyword evidence="11" id="KW-0677">Repeat</keyword>
<evidence type="ECO:0000256" key="12">
    <source>
        <dbReference type="ARBA" id="ARBA00022771"/>
    </source>
</evidence>
<dbReference type="GO" id="GO:0008270">
    <property type="term" value="F:zinc ion binding"/>
    <property type="evidence" value="ECO:0007669"/>
    <property type="project" value="UniProtKB-KW"/>
</dbReference>
<evidence type="ECO:0000256" key="9">
    <source>
        <dbReference type="ARBA" id="ARBA00022574"/>
    </source>
</evidence>
<keyword evidence="9 21" id="KW-0853">WD repeat</keyword>
<dbReference type="FunFam" id="3.30.40.10:FF:000028">
    <property type="entry name" value="Putative hepatocyte growth factor-regulated tyrosine kinase substrate"/>
    <property type="match status" value="1"/>
</dbReference>
<dbReference type="FunFam" id="1.10.1540.10:FF:000002">
    <property type="entry name" value="WD repeat and FYVE domain containing 3"/>
    <property type="match status" value="1"/>
</dbReference>
<dbReference type="PANTHER" id="PTHR46108">
    <property type="entry name" value="BLUE CHEESE"/>
    <property type="match status" value="1"/>
</dbReference>
<evidence type="ECO:0000256" key="17">
    <source>
        <dbReference type="ARBA" id="ARBA00023242"/>
    </source>
</evidence>
<dbReference type="PANTHER" id="PTHR46108:SF1">
    <property type="entry name" value="WD REPEAT AND FYVE DOMAIN-CONTAINING PROTEIN 3"/>
    <property type="match status" value="1"/>
</dbReference>
<evidence type="ECO:0000256" key="6">
    <source>
        <dbReference type="ARBA" id="ARBA00022473"/>
    </source>
</evidence>
<dbReference type="InterPro" id="IPR013320">
    <property type="entry name" value="ConA-like_dom_sf"/>
</dbReference>
<dbReference type="SMART" id="SM01026">
    <property type="entry name" value="Beach"/>
    <property type="match status" value="1"/>
</dbReference>
<keyword evidence="23" id="KW-0732">Signal</keyword>
<dbReference type="FunFam" id="2.30.29.30:FF:000095">
    <property type="entry name" value="WD repeat and FYVE domain containing 3"/>
    <property type="match status" value="1"/>
</dbReference>
<dbReference type="PROSITE" id="PS51783">
    <property type="entry name" value="PH_BEACH"/>
    <property type="match status" value="1"/>
</dbReference>
<dbReference type="InterPro" id="IPR036322">
    <property type="entry name" value="WD40_repeat_dom_sf"/>
</dbReference>
<evidence type="ECO:0000256" key="15">
    <source>
        <dbReference type="ARBA" id="ARBA00023121"/>
    </source>
</evidence>
<reference evidence="27" key="1">
    <citation type="submission" date="2023-06" db="EMBL/GenBank/DDBJ databases">
        <title>Reference genome for the Northern bat (Eptesicus nilssonii), a most northern bat species.</title>
        <authorList>
            <person name="Laine V.N."/>
            <person name="Pulliainen A.T."/>
            <person name="Lilley T.M."/>
        </authorList>
    </citation>
    <scope>NUCLEOTIDE SEQUENCE</scope>
    <source>
        <strain evidence="27">BLF_Eptnil</strain>
        <tissue evidence="27">Kidney</tissue>
    </source>
</reference>
<dbReference type="Gene3D" id="1.10.1540.10">
    <property type="entry name" value="BEACH domain"/>
    <property type="match status" value="1"/>
</dbReference>
<dbReference type="CDD" id="cd06071">
    <property type="entry name" value="Beach"/>
    <property type="match status" value="1"/>
</dbReference>
<dbReference type="Gene3D" id="2.130.10.10">
    <property type="entry name" value="YVTN repeat-like/Quinoprotein amine dehydrogenase"/>
    <property type="match status" value="1"/>
</dbReference>
<dbReference type="SUPFAM" id="SSF81837">
    <property type="entry name" value="BEACH domain"/>
    <property type="match status" value="1"/>
</dbReference>
<dbReference type="InterPro" id="IPR011993">
    <property type="entry name" value="PH-like_dom_sf"/>
</dbReference>
<feature type="domain" description="BEACH" evidence="25">
    <location>
        <begin position="2114"/>
        <end position="2407"/>
    </location>
</feature>
<evidence type="ECO:0000256" key="5">
    <source>
        <dbReference type="ARBA" id="ARBA00004514"/>
    </source>
</evidence>
<dbReference type="InterPro" id="IPR036372">
    <property type="entry name" value="BEACH_dom_sf"/>
</dbReference>
<organism evidence="27 28">
    <name type="scientific">Cnephaeus nilssonii</name>
    <name type="common">Northern bat</name>
    <name type="synonym">Eptesicus nilssonii</name>
    <dbReference type="NCBI Taxonomy" id="3371016"/>
    <lineage>
        <taxon>Eukaryota</taxon>
        <taxon>Metazoa</taxon>
        <taxon>Chordata</taxon>
        <taxon>Craniata</taxon>
        <taxon>Vertebrata</taxon>
        <taxon>Euteleostomi</taxon>
        <taxon>Mammalia</taxon>
        <taxon>Eutheria</taxon>
        <taxon>Laurasiatheria</taxon>
        <taxon>Chiroptera</taxon>
        <taxon>Yangochiroptera</taxon>
        <taxon>Vespertilionidae</taxon>
        <taxon>Cnephaeus</taxon>
    </lineage>
</organism>
<keyword evidence="7" id="KW-0963">Cytoplasm</keyword>
<keyword evidence="10" id="KW-0479">Metal-binding</keyword>
<evidence type="ECO:0000256" key="19">
    <source>
        <dbReference type="ARBA" id="ARBA00069628"/>
    </source>
</evidence>
<feature type="region of interest" description="Disordered" evidence="22">
    <location>
        <begin position="1912"/>
        <end position="1953"/>
    </location>
</feature>
<dbReference type="InterPro" id="IPR016024">
    <property type="entry name" value="ARM-type_fold"/>
</dbReference>
<evidence type="ECO:0000256" key="11">
    <source>
        <dbReference type="ARBA" id="ARBA00022737"/>
    </source>
</evidence>
<proteinExistence type="predicted"/>
<keyword evidence="17" id="KW-0539">Nucleus</keyword>
<dbReference type="InterPro" id="IPR001680">
    <property type="entry name" value="WD40_rpt"/>
</dbReference>
<evidence type="ECO:0000256" key="23">
    <source>
        <dbReference type="SAM" id="SignalP"/>
    </source>
</evidence>
<dbReference type="InterPro" id="IPR011011">
    <property type="entry name" value="Znf_FYVE_PHD"/>
</dbReference>
<feature type="compositionally biased region" description="Acidic residues" evidence="22">
    <location>
        <begin position="2709"/>
        <end position="2721"/>
    </location>
</feature>
<dbReference type="InterPro" id="IPR019775">
    <property type="entry name" value="WD40_repeat_CS"/>
</dbReference>
<dbReference type="Proteomes" id="UP001177744">
    <property type="component" value="Unassembled WGS sequence"/>
</dbReference>
<evidence type="ECO:0000256" key="18">
    <source>
        <dbReference type="ARBA" id="ARBA00023273"/>
    </source>
</evidence>
<evidence type="ECO:0000313" key="27">
    <source>
        <dbReference type="EMBL" id="KAK1345765.1"/>
    </source>
</evidence>
<dbReference type="PROSITE" id="PS50294">
    <property type="entry name" value="WD_REPEATS_REGION"/>
    <property type="match status" value="1"/>
</dbReference>
<dbReference type="InterPro" id="IPR017455">
    <property type="entry name" value="Znf_FYVE-rel"/>
</dbReference>
<dbReference type="InterPro" id="IPR051944">
    <property type="entry name" value="BEACH_domain_protein"/>
</dbReference>
<evidence type="ECO:0000256" key="3">
    <source>
        <dbReference type="ARBA" id="ARBA00004484"/>
    </source>
</evidence>
<evidence type="ECO:0000259" key="25">
    <source>
        <dbReference type="PROSITE" id="PS50197"/>
    </source>
</evidence>
<evidence type="ECO:0000256" key="10">
    <source>
        <dbReference type="ARBA" id="ARBA00022723"/>
    </source>
</evidence>
<dbReference type="Gene3D" id="2.30.29.30">
    <property type="entry name" value="Pleckstrin-homology domain (PH domain)/Phosphotyrosine-binding domain (PTB)"/>
    <property type="match status" value="1"/>
</dbReference>
<evidence type="ECO:0000256" key="4">
    <source>
        <dbReference type="ARBA" id="ARBA00004489"/>
    </source>
</evidence>
<keyword evidence="18" id="KW-0966">Cell projection</keyword>
<evidence type="ECO:0000256" key="14">
    <source>
        <dbReference type="ARBA" id="ARBA00023006"/>
    </source>
</evidence>
<dbReference type="SUPFAM" id="SSF57903">
    <property type="entry name" value="FYVE/PHD zinc finger"/>
    <property type="match status" value="1"/>
</dbReference>
<evidence type="ECO:0000256" key="20">
    <source>
        <dbReference type="PROSITE-ProRule" id="PRU00091"/>
    </source>
</evidence>
<evidence type="ECO:0000259" key="24">
    <source>
        <dbReference type="PROSITE" id="PS50178"/>
    </source>
</evidence>
<dbReference type="GO" id="GO:0008289">
    <property type="term" value="F:lipid binding"/>
    <property type="evidence" value="ECO:0007669"/>
    <property type="project" value="UniProtKB-KW"/>
</dbReference>
<name>A0AA40LTY0_CNENI</name>
<evidence type="ECO:0000256" key="21">
    <source>
        <dbReference type="PROSITE-ProRule" id="PRU00221"/>
    </source>
</evidence>
<dbReference type="CDD" id="cd15719">
    <property type="entry name" value="FYVE_WDFY3"/>
    <property type="match status" value="1"/>
</dbReference>
<dbReference type="InterPro" id="IPR023362">
    <property type="entry name" value="PH-BEACH_dom"/>
</dbReference>
<dbReference type="Pfam" id="PF02138">
    <property type="entry name" value="Beach"/>
    <property type="match status" value="1"/>
</dbReference>
<evidence type="ECO:0000256" key="16">
    <source>
        <dbReference type="ARBA" id="ARBA00023136"/>
    </source>
</evidence>
<dbReference type="EMBL" id="JAULJE010000002">
    <property type="protein sequence ID" value="KAK1345765.1"/>
    <property type="molecule type" value="Genomic_DNA"/>
</dbReference>
<feature type="repeat" description="WD" evidence="21">
    <location>
        <begin position="2554"/>
        <end position="2595"/>
    </location>
</feature>
<comment type="subcellular location">
    <subcellularLocation>
        <location evidence="4">Cell projection</location>
        <location evidence="4">Axon</location>
    </subcellularLocation>
    <subcellularLocation>
        <location evidence="5">Cytoplasm</location>
        <location evidence="5">Cytosol</location>
    </subcellularLocation>
    <subcellularLocation>
        <location evidence="1">Membrane</location>
        <topology evidence="1">Peripheral membrane protein</topology>
        <orientation evidence="1">Cytoplasmic side</orientation>
    </subcellularLocation>
    <subcellularLocation>
        <location evidence="2">Nucleus</location>
        <location evidence="2">PML body</location>
    </subcellularLocation>
    <subcellularLocation>
        <location evidence="3">Perikaryon</location>
    </subcellularLocation>
</comment>
<keyword evidence="28" id="KW-1185">Reference proteome</keyword>